<evidence type="ECO:0000256" key="4">
    <source>
        <dbReference type="ARBA" id="ARBA00022807"/>
    </source>
</evidence>
<comment type="caution">
    <text evidence="7">The sequence shown here is derived from an EMBL/GenBank/DDBJ whole genome shotgun (WGS) entry which is preliminary data.</text>
</comment>
<dbReference type="InterPro" id="IPR000064">
    <property type="entry name" value="NLP_P60_dom"/>
</dbReference>
<accession>A0ABV2NWW5</accession>
<feature type="domain" description="NlpC/P60" evidence="6">
    <location>
        <begin position="140"/>
        <end position="254"/>
    </location>
</feature>
<dbReference type="InterPro" id="IPR038765">
    <property type="entry name" value="Papain-like_cys_pep_sf"/>
</dbReference>
<dbReference type="PANTHER" id="PTHR47359">
    <property type="entry name" value="PEPTIDOGLYCAN DL-ENDOPEPTIDASE CWLO"/>
    <property type="match status" value="1"/>
</dbReference>
<dbReference type="PANTHER" id="PTHR47359:SF3">
    <property type="entry name" value="NLP_P60 DOMAIN-CONTAINING PROTEIN-RELATED"/>
    <property type="match status" value="1"/>
</dbReference>
<dbReference type="Pfam" id="PF00877">
    <property type="entry name" value="NLPC_P60"/>
    <property type="match status" value="1"/>
</dbReference>
<keyword evidence="5" id="KW-0732">Signal</keyword>
<feature type="chain" id="PRO_5045256808" evidence="5">
    <location>
        <begin position="41"/>
        <end position="254"/>
    </location>
</feature>
<organism evidence="7 8">
    <name type="scientific">Corynebacterium mucifaciens</name>
    <dbReference type="NCBI Taxonomy" id="57171"/>
    <lineage>
        <taxon>Bacteria</taxon>
        <taxon>Bacillati</taxon>
        <taxon>Actinomycetota</taxon>
        <taxon>Actinomycetes</taxon>
        <taxon>Mycobacteriales</taxon>
        <taxon>Corynebacteriaceae</taxon>
        <taxon>Corynebacterium</taxon>
    </lineage>
</organism>
<evidence type="ECO:0000256" key="1">
    <source>
        <dbReference type="ARBA" id="ARBA00007074"/>
    </source>
</evidence>
<proteinExistence type="inferred from homology"/>
<dbReference type="Proteomes" id="UP001549139">
    <property type="component" value="Unassembled WGS sequence"/>
</dbReference>
<evidence type="ECO:0000313" key="7">
    <source>
        <dbReference type="EMBL" id="MET3944087.1"/>
    </source>
</evidence>
<evidence type="ECO:0000313" key="8">
    <source>
        <dbReference type="Proteomes" id="UP001549139"/>
    </source>
</evidence>
<dbReference type="GO" id="GO:0016787">
    <property type="term" value="F:hydrolase activity"/>
    <property type="evidence" value="ECO:0007669"/>
    <property type="project" value="UniProtKB-KW"/>
</dbReference>
<sequence length="254" mass="26025">MEKTIVAKHRRQENTAARAAAATAAIAAGAALVAPAAASAAEVRVPNTPVSVEVPGIENVPGIAAIPGIEAWIPSLAGQSANASIQNAIASVKAIPGVSNIPGFNQFLNTVEQQALAAVPAPTKQTYSAPAAAPAPVRQPSVGERIVAIAQSKIGSPYVYGAAGPNSFDCSGFTSWVYAQVGKTIPRTSQSQAYSGQRVALSDIQPGDIVAYYDGASHVAIYAGNGQIIDALNSSTPVGYRSLHMMPIHSVVRF</sequence>
<dbReference type="InterPro" id="IPR051794">
    <property type="entry name" value="PG_Endopeptidase_C40"/>
</dbReference>
<keyword evidence="2" id="KW-0645">Protease</keyword>
<evidence type="ECO:0000256" key="5">
    <source>
        <dbReference type="SAM" id="SignalP"/>
    </source>
</evidence>
<dbReference type="EC" id="3.4.-.-" evidence="7"/>
<dbReference type="PROSITE" id="PS51935">
    <property type="entry name" value="NLPC_P60"/>
    <property type="match status" value="1"/>
</dbReference>
<keyword evidence="3 7" id="KW-0378">Hydrolase</keyword>
<gene>
    <name evidence="7" type="ORF">JOF50_000886</name>
</gene>
<keyword evidence="8" id="KW-1185">Reference proteome</keyword>
<keyword evidence="4" id="KW-0788">Thiol protease</keyword>
<dbReference type="Gene3D" id="3.90.1720.10">
    <property type="entry name" value="endopeptidase domain like (from Nostoc punctiforme)"/>
    <property type="match status" value="1"/>
</dbReference>
<evidence type="ECO:0000256" key="2">
    <source>
        <dbReference type="ARBA" id="ARBA00022670"/>
    </source>
</evidence>
<dbReference type="EMBL" id="JBEPNZ010000001">
    <property type="protein sequence ID" value="MET3944087.1"/>
    <property type="molecule type" value="Genomic_DNA"/>
</dbReference>
<dbReference type="SUPFAM" id="SSF54001">
    <property type="entry name" value="Cysteine proteinases"/>
    <property type="match status" value="1"/>
</dbReference>
<reference evidence="7 8" key="1">
    <citation type="submission" date="2024-06" db="EMBL/GenBank/DDBJ databases">
        <title>Sequencing the genomes of 1000 actinobacteria strains.</title>
        <authorList>
            <person name="Klenk H.-P."/>
        </authorList>
    </citation>
    <scope>NUCLEOTIDE SEQUENCE [LARGE SCALE GENOMIC DNA]</scope>
    <source>
        <strain evidence="7 8">DSM 44265</strain>
    </source>
</reference>
<feature type="signal peptide" evidence="5">
    <location>
        <begin position="1"/>
        <end position="40"/>
    </location>
</feature>
<protein>
    <submittedName>
        <fullName evidence="7">Cell wall-associated NlpC family hydrolase</fullName>
        <ecNumber evidence="7">3.4.-.-</ecNumber>
    </submittedName>
</protein>
<evidence type="ECO:0000259" key="6">
    <source>
        <dbReference type="PROSITE" id="PS51935"/>
    </source>
</evidence>
<evidence type="ECO:0000256" key="3">
    <source>
        <dbReference type="ARBA" id="ARBA00022801"/>
    </source>
</evidence>
<name>A0ABV2NWW5_9CORY</name>
<comment type="similarity">
    <text evidence="1">Belongs to the peptidase C40 family.</text>
</comment>